<dbReference type="EMBL" id="CALNXI010002851">
    <property type="protein sequence ID" value="CAH3191098.1"/>
    <property type="molecule type" value="Genomic_DNA"/>
</dbReference>
<dbReference type="SUPFAM" id="SSF48366">
    <property type="entry name" value="Ras GEF"/>
    <property type="match status" value="1"/>
</dbReference>
<protein>
    <recommendedName>
        <fullName evidence="4">Ras-GEF domain-containing protein</fullName>
    </recommendedName>
</protein>
<dbReference type="Gene3D" id="1.10.840.10">
    <property type="entry name" value="Ras guanine-nucleotide exchange factors catalytic domain"/>
    <property type="match status" value="1"/>
</dbReference>
<reference evidence="5 6" key="1">
    <citation type="submission" date="2022-05" db="EMBL/GenBank/DDBJ databases">
        <authorList>
            <consortium name="Genoscope - CEA"/>
            <person name="William W."/>
        </authorList>
    </citation>
    <scope>NUCLEOTIDE SEQUENCE [LARGE SCALE GENOMIC DNA]</scope>
</reference>
<dbReference type="Pfam" id="PF00617">
    <property type="entry name" value="RasGEF"/>
    <property type="match status" value="1"/>
</dbReference>
<feature type="compositionally biased region" description="Low complexity" evidence="3">
    <location>
        <begin position="211"/>
        <end position="226"/>
    </location>
</feature>
<evidence type="ECO:0000256" key="3">
    <source>
        <dbReference type="SAM" id="MobiDB-lite"/>
    </source>
</evidence>
<keyword evidence="6" id="KW-1185">Reference proteome</keyword>
<keyword evidence="1 2" id="KW-0344">Guanine-nucleotide releasing factor</keyword>
<feature type="compositionally biased region" description="Low complexity" evidence="3">
    <location>
        <begin position="103"/>
        <end position="120"/>
    </location>
</feature>
<feature type="region of interest" description="Disordered" evidence="3">
    <location>
        <begin position="90"/>
        <end position="130"/>
    </location>
</feature>
<feature type="region of interest" description="Disordered" evidence="3">
    <location>
        <begin position="162"/>
        <end position="244"/>
    </location>
</feature>
<name>A0ABN8SJL7_9CNID</name>
<evidence type="ECO:0000259" key="4">
    <source>
        <dbReference type="PROSITE" id="PS50009"/>
    </source>
</evidence>
<accession>A0ABN8SJL7</accession>
<dbReference type="InterPro" id="IPR001895">
    <property type="entry name" value="RASGEF_cat_dom"/>
</dbReference>
<dbReference type="PANTHER" id="PTHR23113">
    <property type="entry name" value="GUANINE NUCLEOTIDE EXCHANGE FACTOR"/>
    <property type="match status" value="1"/>
</dbReference>
<evidence type="ECO:0000256" key="2">
    <source>
        <dbReference type="PROSITE-ProRule" id="PRU00168"/>
    </source>
</evidence>
<organism evidence="5 6">
    <name type="scientific">Porites evermanni</name>
    <dbReference type="NCBI Taxonomy" id="104178"/>
    <lineage>
        <taxon>Eukaryota</taxon>
        <taxon>Metazoa</taxon>
        <taxon>Cnidaria</taxon>
        <taxon>Anthozoa</taxon>
        <taxon>Hexacorallia</taxon>
        <taxon>Scleractinia</taxon>
        <taxon>Fungiina</taxon>
        <taxon>Poritidae</taxon>
        <taxon>Porites</taxon>
    </lineage>
</organism>
<dbReference type="InterPro" id="IPR036964">
    <property type="entry name" value="RASGEF_cat_dom_sf"/>
</dbReference>
<dbReference type="SMART" id="SM00147">
    <property type="entry name" value="RasGEF"/>
    <property type="match status" value="1"/>
</dbReference>
<gene>
    <name evidence="5" type="ORF">PEVE_00021292</name>
</gene>
<dbReference type="CDD" id="cd00155">
    <property type="entry name" value="RasGEF"/>
    <property type="match status" value="1"/>
</dbReference>
<proteinExistence type="predicted"/>
<evidence type="ECO:0000313" key="5">
    <source>
        <dbReference type="EMBL" id="CAH3191098.1"/>
    </source>
</evidence>
<comment type="caution">
    <text evidence="5">The sequence shown here is derived from an EMBL/GenBank/DDBJ whole genome shotgun (WGS) entry which is preliminary data.</text>
</comment>
<dbReference type="PROSITE" id="PS50009">
    <property type="entry name" value="RASGEF_CAT"/>
    <property type="match status" value="1"/>
</dbReference>
<dbReference type="InterPro" id="IPR023578">
    <property type="entry name" value="Ras_GEF_dom_sf"/>
</dbReference>
<dbReference type="PANTHER" id="PTHR23113:SF368">
    <property type="entry name" value="CELL DIVISION CONTROL PROTEIN 25"/>
    <property type="match status" value="1"/>
</dbReference>
<feature type="domain" description="Ras-GEF" evidence="4">
    <location>
        <begin position="291"/>
        <end position="532"/>
    </location>
</feature>
<dbReference type="InterPro" id="IPR008937">
    <property type="entry name" value="Ras-like_GEF"/>
</dbReference>
<evidence type="ECO:0000256" key="1">
    <source>
        <dbReference type="ARBA" id="ARBA00022658"/>
    </source>
</evidence>
<dbReference type="Proteomes" id="UP001159427">
    <property type="component" value="Unassembled WGS sequence"/>
</dbReference>
<evidence type="ECO:0000313" key="6">
    <source>
        <dbReference type="Proteomes" id="UP001159427"/>
    </source>
</evidence>
<sequence length="585" mass="63982">MCTKIEWQILAGQDFSPWSKYAEENEMWGAQALEAVASKPALYSDKYDSDTGVVSRLRAISLGSSLPDQHLGKGKRKSSFKLSSSVPYQQGALQQKTERGNVLAQQTGTQGQTAASTLASGTPGVGELSVGSQASSDLLLGSLQSTLPSKSSWEPGSFGIAEERRTSKGSAASVESGSPAERHLLHPAGSLTAGQEHLHSISSCRRPKYTSESNPSSLGSDSPCSSGQLTPTPPQRGPFSLSLRDDDDFEGLNRSFGQSTNGQLLICQCPPDAELPGFDRRDFSPYDLLQYPKELARQITLIDHECFCAVTAADVQKKIAMGTGKKRKVPPEERLSVEKVADRFNQLSTWVAATIVTEKSMEKRANMFINFIETAKLCLELRNFNAVMAIVVAALGSAPVRRLHKTKELVPKEYLEQYAKMEILMDTKDNYKRYRQALASSPTPSVPYFGIYMKDLTFIAEGNPDFFKGGLINLTKRRQASYVKIFHVGLGRAFSQDNANSCGVSEVRDYLANEKIHTEKELYDISCQFEPGLPRRHSEADKSSALLPVPQFKSSTVGRMAGKRCMSLSRSSTALEPDIGPDSTC</sequence>